<evidence type="ECO:0000256" key="1">
    <source>
        <dbReference type="SAM" id="MobiDB-lite"/>
    </source>
</evidence>
<comment type="caution">
    <text evidence="3">The sequence shown here is derived from an EMBL/GenBank/DDBJ whole genome shotgun (WGS) entry which is preliminary data.</text>
</comment>
<dbReference type="Gene3D" id="1.50.10.10">
    <property type="match status" value="1"/>
</dbReference>
<dbReference type="InterPro" id="IPR035396">
    <property type="entry name" value="Bac_rhamnosid6H"/>
</dbReference>
<dbReference type="AlphaFoldDB" id="A0A9P8VF55"/>
<gene>
    <name evidence="3" type="ORF">F5X68DRAFT_254889</name>
</gene>
<sequence>MAAGHQVDRSWMWHPSFSEERTDTAGLFVHFRQSLNLEASDVSQPLKIHITADTRYKLYINDQLVTFGPVKGDPALWFYDKMDIAPFLRSGVNDIRVVVLRFFHSTGNAPSFPRLPLGGLRIVTPELRKNHPGHCLSSGPAWETAIDPSTILRVDEPEDDFLHVYEKITREPGKTWSWVPVKLYEFQTSTGNAPPWNLSPRLIPQSHRETTHFIKMHNLRSTIDEAMWAGTLLSPGASESLRLPAGTIHHFDLEMKHHTTGLIKYFFERSGAEGSFLKITYSESYEEQPKLVPYLRIKSDRRNTTKSIFGPSDTYQFEGPSGYTESGEEVYAPFHFRTFRFLRVTIDVGSSDLILKRFEVEAVHYPLDVSAALVSTKSHEALWSTSIRTLKNCMHDCYEDCPFYEQLQYAMDTRSSILFTYRLSGDDRLARQAIIQLHNSFQPNIGLTCSRAPSHKKQIIPHFSLFWICMLTDHLDYFGDSSFLAHFAPAVDAVLGYFGSRVGDLGLVVSETRSGIWNFTDWANEWRPYGVPPLAEQTGISTYTNNLYAYALRHAATLVAALGRKGVAQEYLRRADEIVSALRRHCFDGDFFADSLASEADKLRDYSQQNQAWAVLSGAAQGLEAETLMRNTLHPTSSHKLVPTSISMSFYVLRALSLAGGRAYEDNFHQFWAPWHEQLSLNVTTWEEDGVSQRSDCHAWGSAPIYEFLAEVAGVRPAGPGWSSITFEPRIGLYREFKASCPLRMVEGEIMGLAHVSWETAESGDVRVSLVFEMKTPRVLPVFVKIPSLESRLMDTMSDIIFMVRGEHRSPSWEVIKPWDSEAEKSDMSEGADELPQVHES</sequence>
<dbReference type="Gene3D" id="2.60.120.260">
    <property type="entry name" value="Galactose-binding domain-like"/>
    <property type="match status" value="1"/>
</dbReference>
<dbReference type="Gene3D" id="2.60.420.10">
    <property type="entry name" value="Maltose phosphorylase, domain 3"/>
    <property type="match status" value="1"/>
</dbReference>
<keyword evidence="3" id="KW-0378">Hydrolase</keyword>
<dbReference type="EMBL" id="JAGSXJ010000008">
    <property type="protein sequence ID" value="KAH6689037.1"/>
    <property type="molecule type" value="Genomic_DNA"/>
</dbReference>
<dbReference type="OrthoDB" id="6503935at2759"/>
<reference evidence="3" key="1">
    <citation type="journal article" date="2021" name="Nat. Commun.">
        <title>Genetic determinants of endophytism in the Arabidopsis root mycobiome.</title>
        <authorList>
            <person name="Mesny F."/>
            <person name="Miyauchi S."/>
            <person name="Thiergart T."/>
            <person name="Pickel B."/>
            <person name="Atanasova L."/>
            <person name="Karlsson M."/>
            <person name="Huettel B."/>
            <person name="Barry K.W."/>
            <person name="Haridas S."/>
            <person name="Chen C."/>
            <person name="Bauer D."/>
            <person name="Andreopoulos W."/>
            <person name="Pangilinan J."/>
            <person name="LaButti K."/>
            <person name="Riley R."/>
            <person name="Lipzen A."/>
            <person name="Clum A."/>
            <person name="Drula E."/>
            <person name="Henrissat B."/>
            <person name="Kohler A."/>
            <person name="Grigoriev I.V."/>
            <person name="Martin F.M."/>
            <person name="Hacquard S."/>
        </authorList>
    </citation>
    <scope>NUCLEOTIDE SEQUENCE</scope>
    <source>
        <strain evidence="3">MPI-SDFR-AT-0117</strain>
    </source>
</reference>
<dbReference type="SUPFAM" id="SSF48208">
    <property type="entry name" value="Six-hairpin glycosidases"/>
    <property type="match status" value="1"/>
</dbReference>
<name>A0A9P8VF55_9PEZI</name>
<evidence type="ECO:0000259" key="2">
    <source>
        <dbReference type="Pfam" id="PF17389"/>
    </source>
</evidence>
<dbReference type="InterPro" id="IPR012341">
    <property type="entry name" value="6hp_glycosidase-like_sf"/>
</dbReference>
<evidence type="ECO:0000313" key="3">
    <source>
        <dbReference type="EMBL" id="KAH6689037.1"/>
    </source>
</evidence>
<dbReference type="InterPro" id="IPR008928">
    <property type="entry name" value="6-hairpin_glycosidase_sf"/>
</dbReference>
<feature type="region of interest" description="Disordered" evidence="1">
    <location>
        <begin position="819"/>
        <end position="841"/>
    </location>
</feature>
<accession>A0A9P8VF55</accession>
<organism evidence="3 4">
    <name type="scientific">Plectosphaerella plurivora</name>
    <dbReference type="NCBI Taxonomy" id="936078"/>
    <lineage>
        <taxon>Eukaryota</taxon>
        <taxon>Fungi</taxon>
        <taxon>Dikarya</taxon>
        <taxon>Ascomycota</taxon>
        <taxon>Pezizomycotina</taxon>
        <taxon>Sordariomycetes</taxon>
        <taxon>Hypocreomycetidae</taxon>
        <taxon>Glomerellales</taxon>
        <taxon>Plectosphaerellaceae</taxon>
        <taxon>Plectosphaerella</taxon>
    </lineage>
</organism>
<evidence type="ECO:0000313" key="4">
    <source>
        <dbReference type="Proteomes" id="UP000770015"/>
    </source>
</evidence>
<dbReference type="PANTHER" id="PTHR34987">
    <property type="entry name" value="C, PUTATIVE (AFU_ORTHOLOGUE AFUA_3G02880)-RELATED"/>
    <property type="match status" value="1"/>
</dbReference>
<dbReference type="GO" id="GO:0005975">
    <property type="term" value="P:carbohydrate metabolic process"/>
    <property type="evidence" value="ECO:0007669"/>
    <property type="project" value="InterPro"/>
</dbReference>
<feature type="compositionally biased region" description="Basic and acidic residues" evidence="1">
    <location>
        <begin position="819"/>
        <end position="828"/>
    </location>
</feature>
<dbReference type="PANTHER" id="PTHR34987:SF2">
    <property type="entry name" value="B, PUTATIVE (AFU_ORTHOLOGUE AFUA_7G05040)-RELATED"/>
    <property type="match status" value="1"/>
</dbReference>
<feature type="domain" description="Alpha-L-rhamnosidase six-hairpin glycosidase" evidence="2">
    <location>
        <begin position="375"/>
        <end position="708"/>
    </location>
</feature>
<keyword evidence="4" id="KW-1185">Reference proteome</keyword>
<dbReference type="GO" id="GO:0016798">
    <property type="term" value="F:hydrolase activity, acting on glycosyl bonds"/>
    <property type="evidence" value="ECO:0007669"/>
    <property type="project" value="UniProtKB-KW"/>
</dbReference>
<keyword evidence="3" id="KW-0326">Glycosidase</keyword>
<dbReference type="Pfam" id="PF17389">
    <property type="entry name" value="Bac_rhamnosid6H"/>
    <property type="match status" value="1"/>
</dbReference>
<dbReference type="Proteomes" id="UP000770015">
    <property type="component" value="Unassembled WGS sequence"/>
</dbReference>
<proteinExistence type="predicted"/>
<protein>
    <submittedName>
        <fullName evidence="3">Six-hairpin glycosidase-like protein</fullName>
    </submittedName>
</protein>